<proteinExistence type="predicted"/>
<protein>
    <submittedName>
        <fullName evidence="1">Uncharacterized protein</fullName>
    </submittedName>
</protein>
<sequence>MKRLAILAVVLVVMAATNPPRSDYVLWAKDKVMERSTSGLESSLVSLFGNPLISSTTTSKDLYFGTIFTTYYGDREITTLGVMNIFIPLK</sequence>
<organism evidence="1 2">
    <name type="scientific">candidate division WWE3 bacterium GW2011_GWF1_42_14</name>
    <dbReference type="NCBI Taxonomy" id="1619138"/>
    <lineage>
        <taxon>Bacteria</taxon>
        <taxon>Katanobacteria</taxon>
    </lineage>
</organism>
<reference evidence="1 2" key="1">
    <citation type="journal article" date="2015" name="Nature">
        <title>rRNA introns, odd ribosomes, and small enigmatic genomes across a large radiation of phyla.</title>
        <authorList>
            <person name="Brown C.T."/>
            <person name="Hug L.A."/>
            <person name="Thomas B.C."/>
            <person name="Sharon I."/>
            <person name="Castelle C.J."/>
            <person name="Singh A."/>
            <person name="Wilkins M.J."/>
            <person name="Williams K.H."/>
            <person name="Banfield J.F."/>
        </authorList>
    </citation>
    <scope>NUCLEOTIDE SEQUENCE [LARGE SCALE GENOMIC DNA]</scope>
</reference>
<gene>
    <name evidence="1" type="ORF">UV00_C0027G0014</name>
</gene>
<accession>A0A0G1BFQ1</accession>
<evidence type="ECO:0000313" key="1">
    <source>
        <dbReference type="EMBL" id="KKS36328.1"/>
    </source>
</evidence>
<evidence type="ECO:0000313" key="2">
    <source>
        <dbReference type="Proteomes" id="UP000033847"/>
    </source>
</evidence>
<dbReference type="EMBL" id="LCCU01000027">
    <property type="protein sequence ID" value="KKS36328.1"/>
    <property type="molecule type" value="Genomic_DNA"/>
</dbReference>
<name>A0A0G1BFQ1_UNCKA</name>
<dbReference type="Proteomes" id="UP000033847">
    <property type="component" value="Unassembled WGS sequence"/>
</dbReference>
<dbReference type="AlphaFoldDB" id="A0A0G1BFQ1"/>
<comment type="caution">
    <text evidence="1">The sequence shown here is derived from an EMBL/GenBank/DDBJ whole genome shotgun (WGS) entry which is preliminary data.</text>
</comment>